<feature type="domain" description="Helicase C-terminal" evidence="8">
    <location>
        <begin position="158"/>
        <end position="310"/>
    </location>
</feature>
<dbReference type="InterPro" id="IPR014001">
    <property type="entry name" value="Helicase_ATP-bd"/>
</dbReference>
<dbReference type="InterPro" id="IPR011545">
    <property type="entry name" value="DEAD/DEAH_box_helicase_dom"/>
</dbReference>
<dbReference type="Pfam" id="PF00270">
    <property type="entry name" value="DEAD"/>
    <property type="match status" value="1"/>
</dbReference>
<evidence type="ECO:0000313" key="11">
    <source>
        <dbReference type="WBParaSite" id="SMUV_0000422501-mRNA-1"/>
    </source>
</evidence>
<sequence>MKFEEIVEFCRTDDVKSSKEFASLMLSQYSLQALAKNGYMSPSPVQVQAIPIGLLGFDVVVQAKSGTGKTLVFSLLALEGLNAQANHSQVLILAPTREIALQISSVITRLAPRVVRIGAFVGGDKSIKEDIALLKKGVHIVVGTSGRLCHLVSIKALKVDHILIFNSAKCQCIVYANDQIKCQKIYEELLKEKFDVALISSAVNQSERNNVIKLLKNFNVKVLVSTDLTARGIDAENVNIIINMGVPTDCETYLHRIGRAGRFGGYGAAFTILASRKEVRKFSAFVKEGSLRVRFLDSRDSFPPTLCQDEAFYNSCAEFIVSFFFSKYLQNILRQFLVSEEERRSNCSKPHVCSNLELKETKRYSREEMMNIRNNYSLADWTGYALNCFDSHFFNAPFVSEALLKCRKLNDPHTLDTSEASNDCKACDSSAKRKLGNFKFRRSTAKRNVYSKERLMRICQSRSKKEWYNSATTLFNMSMEPFVVPCTSDINSVHL</sequence>
<evidence type="ECO:0000256" key="4">
    <source>
        <dbReference type="ARBA" id="ARBA00022806"/>
    </source>
</evidence>
<dbReference type="GO" id="GO:0005524">
    <property type="term" value="F:ATP binding"/>
    <property type="evidence" value="ECO:0007669"/>
    <property type="project" value="UniProtKB-KW"/>
</dbReference>
<dbReference type="EC" id="3.6.4.13" evidence="1"/>
<keyword evidence="5" id="KW-0067">ATP-binding</keyword>
<dbReference type="SMART" id="SM00490">
    <property type="entry name" value="HELICc"/>
    <property type="match status" value="1"/>
</dbReference>
<dbReference type="Gene3D" id="3.40.50.300">
    <property type="entry name" value="P-loop containing nucleotide triphosphate hydrolases"/>
    <property type="match status" value="2"/>
</dbReference>
<dbReference type="SUPFAM" id="SSF52540">
    <property type="entry name" value="P-loop containing nucleoside triphosphate hydrolases"/>
    <property type="match status" value="2"/>
</dbReference>
<feature type="short sequence motif" description="Q motif" evidence="6">
    <location>
        <begin position="19"/>
        <end position="47"/>
    </location>
</feature>
<dbReference type="PROSITE" id="PS51195">
    <property type="entry name" value="Q_MOTIF"/>
    <property type="match status" value="1"/>
</dbReference>
<dbReference type="Pfam" id="PF00271">
    <property type="entry name" value="Helicase_C"/>
    <property type="match status" value="1"/>
</dbReference>
<organism evidence="10 11">
    <name type="scientific">Syphacia muris</name>
    <dbReference type="NCBI Taxonomy" id="451379"/>
    <lineage>
        <taxon>Eukaryota</taxon>
        <taxon>Metazoa</taxon>
        <taxon>Ecdysozoa</taxon>
        <taxon>Nematoda</taxon>
        <taxon>Chromadorea</taxon>
        <taxon>Rhabditida</taxon>
        <taxon>Spirurina</taxon>
        <taxon>Oxyuridomorpha</taxon>
        <taxon>Oxyuroidea</taxon>
        <taxon>Oxyuridae</taxon>
        <taxon>Syphacia</taxon>
    </lineage>
</organism>
<keyword evidence="4" id="KW-0347">Helicase</keyword>
<keyword evidence="2" id="KW-0547">Nucleotide-binding</keyword>
<evidence type="ECO:0000259" key="7">
    <source>
        <dbReference type="PROSITE" id="PS51192"/>
    </source>
</evidence>
<evidence type="ECO:0000256" key="2">
    <source>
        <dbReference type="ARBA" id="ARBA00022741"/>
    </source>
</evidence>
<proteinExistence type="predicted"/>
<dbReference type="WBParaSite" id="SMUV_0000422501-mRNA-1">
    <property type="protein sequence ID" value="SMUV_0000422501-mRNA-1"/>
    <property type="gene ID" value="SMUV_0000422501"/>
</dbReference>
<dbReference type="AlphaFoldDB" id="A0A0N5AIH9"/>
<keyword evidence="10" id="KW-1185">Reference proteome</keyword>
<dbReference type="CDD" id="cd18787">
    <property type="entry name" value="SF2_C_DEAD"/>
    <property type="match status" value="1"/>
</dbReference>
<evidence type="ECO:0000256" key="3">
    <source>
        <dbReference type="ARBA" id="ARBA00022801"/>
    </source>
</evidence>
<dbReference type="GO" id="GO:0003724">
    <property type="term" value="F:RNA helicase activity"/>
    <property type="evidence" value="ECO:0007669"/>
    <property type="project" value="UniProtKB-EC"/>
</dbReference>
<dbReference type="InterPro" id="IPR014014">
    <property type="entry name" value="RNA_helicase_DEAD_Q_motif"/>
</dbReference>
<dbReference type="PANTHER" id="PTHR47959:SF1">
    <property type="entry name" value="ATP-DEPENDENT RNA HELICASE DBPA"/>
    <property type="match status" value="1"/>
</dbReference>
<dbReference type="STRING" id="451379.A0A0N5AIH9"/>
<dbReference type="PROSITE" id="PS51192">
    <property type="entry name" value="HELICASE_ATP_BIND_1"/>
    <property type="match status" value="1"/>
</dbReference>
<dbReference type="SMART" id="SM00487">
    <property type="entry name" value="DEXDc"/>
    <property type="match status" value="1"/>
</dbReference>
<reference evidence="11" key="1">
    <citation type="submission" date="2017-02" db="UniProtKB">
        <authorList>
            <consortium name="WormBaseParasite"/>
        </authorList>
    </citation>
    <scope>IDENTIFICATION</scope>
</reference>
<accession>A0A0N5AIH9</accession>
<evidence type="ECO:0000259" key="8">
    <source>
        <dbReference type="PROSITE" id="PS51194"/>
    </source>
</evidence>
<name>A0A0N5AIH9_9BILA</name>
<feature type="domain" description="DEAD-box RNA helicase Q" evidence="9">
    <location>
        <begin position="19"/>
        <end position="47"/>
    </location>
</feature>
<evidence type="ECO:0000256" key="5">
    <source>
        <dbReference type="ARBA" id="ARBA00022840"/>
    </source>
</evidence>
<dbReference type="InterPro" id="IPR001650">
    <property type="entry name" value="Helicase_C-like"/>
</dbReference>
<dbReference type="GO" id="GO:0005829">
    <property type="term" value="C:cytosol"/>
    <property type="evidence" value="ECO:0007669"/>
    <property type="project" value="TreeGrafter"/>
</dbReference>
<keyword evidence="3" id="KW-0378">Hydrolase</keyword>
<protein>
    <recommendedName>
        <fullName evidence="1">RNA helicase</fullName>
        <ecNumber evidence="1">3.6.4.13</ecNumber>
    </recommendedName>
</protein>
<evidence type="ECO:0000259" key="9">
    <source>
        <dbReference type="PROSITE" id="PS51195"/>
    </source>
</evidence>
<feature type="domain" description="Helicase ATP-binding" evidence="7">
    <location>
        <begin position="50"/>
        <end position="221"/>
    </location>
</feature>
<evidence type="ECO:0000313" key="10">
    <source>
        <dbReference type="Proteomes" id="UP000046393"/>
    </source>
</evidence>
<evidence type="ECO:0000256" key="1">
    <source>
        <dbReference type="ARBA" id="ARBA00012552"/>
    </source>
</evidence>
<dbReference type="InterPro" id="IPR027417">
    <property type="entry name" value="P-loop_NTPase"/>
</dbReference>
<dbReference type="PROSITE" id="PS51194">
    <property type="entry name" value="HELICASE_CTER"/>
    <property type="match status" value="1"/>
</dbReference>
<dbReference type="GO" id="GO:0003676">
    <property type="term" value="F:nucleic acid binding"/>
    <property type="evidence" value="ECO:0007669"/>
    <property type="project" value="InterPro"/>
</dbReference>
<evidence type="ECO:0000256" key="6">
    <source>
        <dbReference type="PROSITE-ProRule" id="PRU00552"/>
    </source>
</evidence>
<dbReference type="InterPro" id="IPR050079">
    <property type="entry name" value="DEAD_box_RNA_helicase"/>
</dbReference>
<dbReference type="PANTHER" id="PTHR47959">
    <property type="entry name" value="ATP-DEPENDENT RNA HELICASE RHLE-RELATED"/>
    <property type="match status" value="1"/>
</dbReference>
<dbReference type="GO" id="GO:0016787">
    <property type="term" value="F:hydrolase activity"/>
    <property type="evidence" value="ECO:0007669"/>
    <property type="project" value="UniProtKB-KW"/>
</dbReference>
<dbReference type="Proteomes" id="UP000046393">
    <property type="component" value="Unplaced"/>
</dbReference>